<dbReference type="InterPro" id="IPR036680">
    <property type="entry name" value="SPOR-like_sf"/>
</dbReference>
<dbReference type="Pfam" id="PF05036">
    <property type="entry name" value="SPOR"/>
    <property type="match status" value="1"/>
</dbReference>
<evidence type="ECO:0000313" key="3">
    <source>
        <dbReference type="Proteomes" id="UP001482231"/>
    </source>
</evidence>
<organism evidence="2 3">
    <name type="scientific">Thiobacter aerophilum</name>
    <dbReference type="NCBI Taxonomy" id="3121275"/>
    <lineage>
        <taxon>Bacteria</taxon>
        <taxon>Pseudomonadati</taxon>
        <taxon>Pseudomonadota</taxon>
        <taxon>Betaproteobacteria</taxon>
        <taxon>Burkholderiales</taxon>
        <taxon>Thiobacteraceae</taxon>
        <taxon>Thiobacter</taxon>
    </lineage>
</organism>
<keyword evidence="3" id="KW-1185">Reference proteome</keyword>
<evidence type="ECO:0000259" key="1">
    <source>
        <dbReference type="PROSITE" id="PS51724"/>
    </source>
</evidence>
<dbReference type="InterPro" id="IPR007730">
    <property type="entry name" value="SPOR-like_dom"/>
</dbReference>
<proteinExistence type="predicted"/>
<reference evidence="2 3" key="1">
    <citation type="submission" date="2024-02" db="EMBL/GenBank/DDBJ databases">
        <title>New thermophilic sulfur-oxidizing bacteria from a hot springs of the Uzon caldera (Kamchatka, Russia).</title>
        <authorList>
            <person name="Dukat A.M."/>
            <person name="Elcheninov A.G."/>
            <person name="Frolov E.N."/>
        </authorList>
    </citation>
    <scope>NUCLEOTIDE SEQUENCE [LARGE SCALE GENOMIC DNA]</scope>
    <source>
        <strain evidence="2 3">AK1</strain>
    </source>
</reference>
<name>A0ABV0EFR3_9BURK</name>
<dbReference type="RefSeq" id="WP_347308615.1">
    <property type="nucleotide sequence ID" value="NZ_JBAJEX010000007.1"/>
</dbReference>
<dbReference type="EMBL" id="JBAJEX010000007">
    <property type="protein sequence ID" value="MEO1767506.1"/>
    <property type="molecule type" value="Genomic_DNA"/>
</dbReference>
<dbReference type="Gene3D" id="3.30.70.1070">
    <property type="entry name" value="Sporulation related repeat"/>
    <property type="match status" value="1"/>
</dbReference>
<dbReference type="SUPFAM" id="SSF110997">
    <property type="entry name" value="Sporulation related repeat"/>
    <property type="match status" value="1"/>
</dbReference>
<accession>A0ABV0EFR3</accession>
<sequence>MRVVFFILLFANGLLLGYFLLRPQAAVSGPHPPLNPEAIRIAPSVVVAAPAAHADAEAGQCLEWSGLDAPAMARARAALEDMGLKDKLVLSPATDYWVHVPPLKTRAEAEKKLAELRALGIDDATLREDEGLWRHAISLAAFASREEAELYLAQLRAKGVKSARVLERQPPKSSITLIQLDETTQSKVEQLAASYANTELKRVACRLP</sequence>
<evidence type="ECO:0000313" key="2">
    <source>
        <dbReference type="EMBL" id="MEO1767506.1"/>
    </source>
</evidence>
<dbReference type="Proteomes" id="UP001482231">
    <property type="component" value="Unassembled WGS sequence"/>
</dbReference>
<gene>
    <name evidence="2" type="ORF">V6E02_09815</name>
</gene>
<comment type="caution">
    <text evidence="2">The sequence shown here is derived from an EMBL/GenBank/DDBJ whole genome shotgun (WGS) entry which is preliminary data.</text>
</comment>
<protein>
    <submittedName>
        <fullName evidence="2">SPOR domain-containing protein</fullName>
    </submittedName>
</protein>
<feature type="domain" description="SPOR" evidence="1">
    <location>
        <begin position="90"/>
        <end position="168"/>
    </location>
</feature>
<dbReference type="PROSITE" id="PS51724">
    <property type="entry name" value="SPOR"/>
    <property type="match status" value="1"/>
</dbReference>